<protein>
    <recommendedName>
        <fullName evidence="5">Integrase</fullName>
    </recommendedName>
</protein>
<dbReference type="SUPFAM" id="SSF56349">
    <property type="entry name" value="DNA breaking-rejoining enzymes"/>
    <property type="match status" value="1"/>
</dbReference>
<evidence type="ECO:0000313" key="3">
    <source>
        <dbReference type="EMBL" id="MDX3132903.1"/>
    </source>
</evidence>
<dbReference type="InterPro" id="IPR013762">
    <property type="entry name" value="Integrase-like_cat_sf"/>
</dbReference>
<reference evidence="3" key="1">
    <citation type="journal article" date="2023" name="Microb. Genom.">
        <title>Mesoterricola silvestris gen. nov., sp. nov., Mesoterricola sediminis sp. nov., Geothrix oryzae sp. nov., Geothrix edaphica sp. nov., Geothrix rubra sp. nov., and Geothrix limicola sp. nov., six novel members of Acidobacteriota isolated from soils.</title>
        <authorList>
            <person name="Weisberg A.J."/>
            <person name="Pearce E."/>
            <person name="Kramer C.G."/>
            <person name="Chang J.H."/>
            <person name="Clarke C.R."/>
        </authorList>
    </citation>
    <scope>NUCLEOTIDE SEQUENCE</scope>
    <source>
        <strain evidence="3">ND06-05F</strain>
    </source>
</reference>
<comment type="caution">
    <text evidence="3">The sequence shown here is derived from an EMBL/GenBank/DDBJ whole genome shotgun (WGS) entry which is preliminary data.</text>
</comment>
<name>A0AAJ2PSI8_9ACTN</name>
<gene>
    <name evidence="3" type="ORF">PV367_24720</name>
</gene>
<evidence type="ECO:0008006" key="5">
    <source>
        <dbReference type="Google" id="ProtNLM"/>
    </source>
</evidence>
<dbReference type="GO" id="GO:0015074">
    <property type="term" value="P:DNA integration"/>
    <property type="evidence" value="ECO:0007669"/>
    <property type="project" value="InterPro"/>
</dbReference>
<dbReference type="RefSeq" id="WP_319694291.1">
    <property type="nucleotide sequence ID" value="NZ_JARAWN010000170.1"/>
</dbReference>
<accession>A0AAJ2PSI8</accession>
<organism evidence="3 4">
    <name type="scientific">Streptomyces europaeiscabiei</name>
    <dbReference type="NCBI Taxonomy" id="146819"/>
    <lineage>
        <taxon>Bacteria</taxon>
        <taxon>Bacillati</taxon>
        <taxon>Actinomycetota</taxon>
        <taxon>Actinomycetes</taxon>
        <taxon>Kitasatosporales</taxon>
        <taxon>Streptomycetaceae</taxon>
        <taxon>Streptomyces</taxon>
    </lineage>
</organism>
<evidence type="ECO:0000313" key="4">
    <source>
        <dbReference type="Proteomes" id="UP001273589"/>
    </source>
</evidence>
<feature type="compositionally biased region" description="Polar residues" evidence="2">
    <location>
        <begin position="151"/>
        <end position="167"/>
    </location>
</feature>
<evidence type="ECO:0000256" key="1">
    <source>
        <dbReference type="ARBA" id="ARBA00023172"/>
    </source>
</evidence>
<dbReference type="EMBL" id="JARAWN010000170">
    <property type="protein sequence ID" value="MDX3132903.1"/>
    <property type="molecule type" value="Genomic_DNA"/>
</dbReference>
<dbReference type="Proteomes" id="UP001273589">
    <property type="component" value="Unassembled WGS sequence"/>
</dbReference>
<feature type="region of interest" description="Disordered" evidence="2">
    <location>
        <begin position="110"/>
        <end position="174"/>
    </location>
</feature>
<dbReference type="GO" id="GO:0006310">
    <property type="term" value="P:DNA recombination"/>
    <property type="evidence" value="ECO:0007669"/>
    <property type="project" value="UniProtKB-KW"/>
</dbReference>
<dbReference type="Gene3D" id="1.10.443.10">
    <property type="entry name" value="Intergrase catalytic core"/>
    <property type="match status" value="1"/>
</dbReference>
<evidence type="ECO:0000256" key="2">
    <source>
        <dbReference type="SAM" id="MobiDB-lite"/>
    </source>
</evidence>
<dbReference type="GO" id="GO:0003677">
    <property type="term" value="F:DNA binding"/>
    <property type="evidence" value="ECO:0007669"/>
    <property type="project" value="InterPro"/>
</dbReference>
<dbReference type="AlphaFoldDB" id="A0AAJ2PSI8"/>
<proteinExistence type="predicted"/>
<sequence>MIMKDALQNGKIDSNPTYEVDGPYVGRSTSYVFTPEECWAIYEEFPKRYRLISMFGFACGTRQAEAFGVCEDVIDWDRCLLTVRRQVLRIKETDYKCLLVDRLKTSPRLDSKVVPAPPVPPGGPGGAPGAIPGSTHGDRAVGTQAEDQRVQARSSTRLLLDSAQQPAEPQHLQR</sequence>
<dbReference type="InterPro" id="IPR011010">
    <property type="entry name" value="DNA_brk_join_enz"/>
</dbReference>
<keyword evidence="1" id="KW-0233">DNA recombination</keyword>